<evidence type="ECO:0000313" key="1">
    <source>
        <dbReference type="EMBL" id="GIE14221.1"/>
    </source>
</evidence>
<dbReference type="SUPFAM" id="SSF48452">
    <property type="entry name" value="TPR-like"/>
    <property type="match status" value="1"/>
</dbReference>
<dbReference type="RefSeq" id="WP_203820629.1">
    <property type="nucleotide sequence ID" value="NZ_BAAABP010000015.1"/>
</dbReference>
<sequence>MTSSRRHPNDLFRAARLRLKSAHGDGPMSREELADLVNDVMDPRDHDGPVSASDIGKIERGIVSWPRKCRRQAYRTILNVRTDAEIGLMNRRIRPTDQMHSTQPLQAIRSRTEGDDTLASPHPAPIDDQRECGEALAAGASLELPAAGLIAIRAALDTADLPPDGPLRPVADLTADVAGVTRLRLASNYMRLCAVLSDLLDDLHRAYSFWQGQRRVVVAALLAQTYRAADALADKSGRYDLSARLIGMMTEAARQSGNEVVLATASYVRGELFFANGRPDLGRTLLERAAERLDPDTDAASSAAYGSLHMRAGVLAGQARQLEHARDHLAEAAQWATRVTEGEYNGTAFGPSSVRIHEVTLAVDTNDPDTALRVSRDWDPSEKLSAERRSHFYIDVARAQAQLDKVNAAVIALFQARAVAPEHTRFHPQVREVVTRLLDKRAVTPQVLEFARWTRISAEIS</sequence>
<evidence type="ECO:0000313" key="2">
    <source>
        <dbReference type="Proteomes" id="UP000598174"/>
    </source>
</evidence>
<keyword evidence="2" id="KW-1185">Reference proteome</keyword>
<name>A0A919MC15_9ACTN</name>
<reference evidence="1" key="1">
    <citation type="submission" date="2021-01" db="EMBL/GenBank/DDBJ databases">
        <title>Whole genome shotgun sequence of Actinoplanes ferrugineus NBRC 15555.</title>
        <authorList>
            <person name="Komaki H."/>
            <person name="Tamura T."/>
        </authorList>
    </citation>
    <scope>NUCLEOTIDE SEQUENCE</scope>
    <source>
        <strain evidence="1">NBRC 15555</strain>
    </source>
</reference>
<dbReference type="InterPro" id="IPR011990">
    <property type="entry name" value="TPR-like_helical_dom_sf"/>
</dbReference>
<dbReference type="EMBL" id="BOMM01000052">
    <property type="protein sequence ID" value="GIE14221.1"/>
    <property type="molecule type" value="Genomic_DNA"/>
</dbReference>
<dbReference type="AlphaFoldDB" id="A0A919MC15"/>
<gene>
    <name evidence="1" type="ORF">Afe05nite_60610</name>
</gene>
<proteinExistence type="predicted"/>
<dbReference type="Proteomes" id="UP000598174">
    <property type="component" value="Unassembled WGS sequence"/>
</dbReference>
<accession>A0A919MC15</accession>
<organism evidence="1 2">
    <name type="scientific">Paractinoplanes ferrugineus</name>
    <dbReference type="NCBI Taxonomy" id="113564"/>
    <lineage>
        <taxon>Bacteria</taxon>
        <taxon>Bacillati</taxon>
        <taxon>Actinomycetota</taxon>
        <taxon>Actinomycetes</taxon>
        <taxon>Micromonosporales</taxon>
        <taxon>Micromonosporaceae</taxon>
        <taxon>Paractinoplanes</taxon>
    </lineage>
</organism>
<protein>
    <submittedName>
        <fullName evidence="1">Uncharacterized protein</fullName>
    </submittedName>
</protein>
<comment type="caution">
    <text evidence="1">The sequence shown here is derived from an EMBL/GenBank/DDBJ whole genome shotgun (WGS) entry which is preliminary data.</text>
</comment>